<dbReference type="AlphaFoldDB" id="A0A2D3VAC7"/>
<gene>
    <name evidence="3" type="ORF">RCC_04334</name>
</gene>
<evidence type="ECO:0000256" key="2">
    <source>
        <dbReference type="SAM" id="Phobius"/>
    </source>
</evidence>
<dbReference type="RefSeq" id="XP_023625379.1">
    <property type="nucleotide sequence ID" value="XM_023769611.1"/>
</dbReference>
<dbReference type="EMBL" id="FJUY01000005">
    <property type="protein sequence ID" value="CZT18489.1"/>
    <property type="molecule type" value="Genomic_DNA"/>
</dbReference>
<proteinExistence type="predicted"/>
<evidence type="ECO:0000313" key="4">
    <source>
        <dbReference type="Proteomes" id="UP000225277"/>
    </source>
</evidence>
<evidence type="ECO:0000313" key="3">
    <source>
        <dbReference type="EMBL" id="CZT18489.1"/>
    </source>
</evidence>
<keyword evidence="4" id="KW-1185">Reference proteome</keyword>
<feature type="compositionally biased region" description="Basic and acidic residues" evidence="1">
    <location>
        <begin position="1"/>
        <end position="11"/>
    </location>
</feature>
<dbReference type="Pfam" id="PF12505">
    <property type="entry name" value="DUF3712"/>
    <property type="match status" value="1"/>
</dbReference>
<evidence type="ECO:0000256" key="1">
    <source>
        <dbReference type="SAM" id="MobiDB-lite"/>
    </source>
</evidence>
<dbReference type="OrthoDB" id="10039566at2759"/>
<feature type="transmembrane region" description="Helical" evidence="2">
    <location>
        <begin position="41"/>
        <end position="64"/>
    </location>
</feature>
<dbReference type="GO" id="GO:0000329">
    <property type="term" value="C:fungal-type vacuole membrane"/>
    <property type="evidence" value="ECO:0007669"/>
    <property type="project" value="InterPro"/>
</dbReference>
<keyword evidence="2" id="KW-1133">Transmembrane helix</keyword>
<keyword evidence="2" id="KW-0812">Transmembrane</keyword>
<organism evidence="3 4">
    <name type="scientific">Ramularia collo-cygni</name>
    <dbReference type="NCBI Taxonomy" id="112498"/>
    <lineage>
        <taxon>Eukaryota</taxon>
        <taxon>Fungi</taxon>
        <taxon>Dikarya</taxon>
        <taxon>Ascomycota</taxon>
        <taxon>Pezizomycotina</taxon>
        <taxon>Dothideomycetes</taxon>
        <taxon>Dothideomycetidae</taxon>
        <taxon>Mycosphaerellales</taxon>
        <taxon>Mycosphaerellaceae</taxon>
        <taxon>Ramularia</taxon>
    </lineage>
</organism>
<feature type="region of interest" description="Disordered" evidence="1">
    <location>
        <begin position="1"/>
        <end position="28"/>
    </location>
</feature>
<dbReference type="PANTHER" id="PTHR35895">
    <property type="entry name" value="CHROMOSOME 16, WHOLE GENOME SHOTGUN SEQUENCE"/>
    <property type="match status" value="1"/>
</dbReference>
<dbReference type="InterPro" id="IPR022185">
    <property type="entry name" value="DUF3712"/>
</dbReference>
<keyword evidence="2" id="KW-0472">Membrane</keyword>
<reference evidence="3 4" key="1">
    <citation type="submission" date="2016-03" db="EMBL/GenBank/DDBJ databases">
        <authorList>
            <person name="Ploux O."/>
        </authorList>
    </citation>
    <scope>NUCLEOTIDE SEQUENCE [LARGE SCALE GENOMIC DNA]</scope>
    <source>
        <strain evidence="3 4">URUG2</strain>
    </source>
</reference>
<accession>A0A2D3VAC7</accession>
<protein>
    <submittedName>
        <fullName evidence="3">Uncharacterized protein</fullName>
    </submittedName>
</protein>
<dbReference type="InterPro" id="IPR046368">
    <property type="entry name" value="Tag1"/>
</dbReference>
<dbReference type="STRING" id="112498.A0A2D3VAC7"/>
<dbReference type="GeneID" id="35599510"/>
<dbReference type="PANTHER" id="PTHR35895:SF1">
    <property type="entry name" value="LIPID-BINDING SERUM GLYCOPROTEIN C-TERMINAL DOMAIN-CONTAINING PROTEIN"/>
    <property type="match status" value="1"/>
</dbReference>
<sequence>MAEKTATRDSAVENGDGSFSSTTKTRQTKGQKAKAHCGRFWWIYLIALVIVVLVVVLPIIFVAYPKLAREGVANSELVPTREAFLNPAPDSFDLELDTILLSDSKFHPTLDPFNGSLYLDGSESPFAYINVPEIKAKNGTVAHVAQRVQVADQMQFQNYCITALSSETYTLRLKGKGSLKQGSLQSVSVNYDQPVESKGLNGFKGLAITSFFLQSSGLPAGFNANGTVLVPNPSVLTLAVGDASFKISVDGTAIANATIPDLTLTPGNNTYPINVQSDIMAVTGILSDPRFQCGMLPVDIIGVESIYDGKLLPYFTAALKQNSVRTMLDIVPALEKQGLGELVQGKECVAS</sequence>
<name>A0A2D3VAC7_9PEZI</name>
<dbReference type="Proteomes" id="UP000225277">
    <property type="component" value="Unassembled WGS sequence"/>
</dbReference>